<dbReference type="Proteomes" id="UP000187203">
    <property type="component" value="Unassembled WGS sequence"/>
</dbReference>
<feature type="transmembrane region" description="Helical" evidence="6">
    <location>
        <begin position="37"/>
        <end position="58"/>
    </location>
</feature>
<feature type="transmembrane region" description="Helical" evidence="6">
    <location>
        <begin position="70"/>
        <end position="92"/>
    </location>
</feature>
<evidence type="ECO:0000256" key="5">
    <source>
        <dbReference type="ARBA" id="ARBA00023136"/>
    </source>
</evidence>
<evidence type="ECO:0000313" key="9">
    <source>
        <dbReference type="Proteomes" id="UP000187203"/>
    </source>
</evidence>
<reference evidence="9" key="1">
    <citation type="submission" date="2013-09" db="EMBL/GenBank/DDBJ databases">
        <title>Corchorus olitorius genome sequencing.</title>
        <authorList>
            <person name="Alam M."/>
            <person name="Haque M.S."/>
            <person name="Islam M.S."/>
            <person name="Emdad E.M."/>
            <person name="Islam M.M."/>
            <person name="Ahmed B."/>
            <person name="Halim A."/>
            <person name="Hossen Q.M.M."/>
            <person name="Hossain M.Z."/>
            <person name="Ahmed R."/>
            <person name="Khan M.M."/>
            <person name="Islam R."/>
            <person name="Rashid M.M."/>
            <person name="Khan S.A."/>
            <person name="Rahman M.S."/>
            <person name="Alam M."/>
            <person name="Yahiya A.S."/>
            <person name="Khan M.S."/>
            <person name="Azam M.S."/>
            <person name="Haque T."/>
            <person name="Lashkar M.Z.H."/>
            <person name="Akhand A.I."/>
            <person name="Morshed G."/>
            <person name="Roy S."/>
            <person name="Uddin K.S."/>
            <person name="Rabeya T."/>
            <person name="Hossain A.S."/>
            <person name="Chowdhury A."/>
            <person name="Snigdha A.R."/>
            <person name="Mortoza M.S."/>
            <person name="Matin S.A."/>
            <person name="Hoque S.M.E."/>
            <person name="Islam M.K."/>
            <person name="Roy D.K."/>
            <person name="Haider R."/>
            <person name="Moosa M.M."/>
            <person name="Elias S.M."/>
            <person name="Hasan A.M."/>
            <person name="Jahan S."/>
            <person name="Shafiuddin M."/>
            <person name="Mahmood N."/>
            <person name="Shommy N.S."/>
        </authorList>
    </citation>
    <scope>NUCLEOTIDE SEQUENCE [LARGE SCALE GENOMIC DNA]</scope>
    <source>
        <strain evidence="9">cv. O-4</strain>
    </source>
</reference>
<dbReference type="PANTHER" id="PTHR31218">
    <property type="entry name" value="WAT1-RELATED PROTEIN"/>
    <property type="match status" value="1"/>
</dbReference>
<dbReference type="Pfam" id="PF00892">
    <property type="entry name" value="EamA"/>
    <property type="match status" value="1"/>
</dbReference>
<comment type="caution">
    <text evidence="6">Lacks conserved residue(s) required for the propagation of feature annotation.</text>
</comment>
<evidence type="ECO:0000256" key="2">
    <source>
        <dbReference type="ARBA" id="ARBA00007635"/>
    </source>
</evidence>
<evidence type="ECO:0000256" key="1">
    <source>
        <dbReference type="ARBA" id="ARBA00004141"/>
    </source>
</evidence>
<dbReference type="GO" id="GO:0016020">
    <property type="term" value="C:membrane"/>
    <property type="evidence" value="ECO:0007669"/>
    <property type="project" value="UniProtKB-SubCell"/>
</dbReference>
<name>A0A1R3J4Z2_9ROSI</name>
<accession>A0A1R3J4Z2</accession>
<evidence type="ECO:0000259" key="7">
    <source>
        <dbReference type="Pfam" id="PF00892"/>
    </source>
</evidence>
<dbReference type="STRING" id="93759.A0A1R3J4Z2"/>
<evidence type="ECO:0000256" key="3">
    <source>
        <dbReference type="ARBA" id="ARBA00022692"/>
    </source>
</evidence>
<feature type="transmembrane region" description="Helical" evidence="6">
    <location>
        <begin position="112"/>
        <end position="133"/>
    </location>
</feature>
<comment type="caution">
    <text evidence="8">The sequence shown here is derived from an EMBL/GenBank/DDBJ whole genome shotgun (WGS) entry which is preliminary data.</text>
</comment>
<evidence type="ECO:0000256" key="4">
    <source>
        <dbReference type="ARBA" id="ARBA00022989"/>
    </source>
</evidence>
<keyword evidence="5 6" id="KW-0472">Membrane</keyword>
<comment type="similarity">
    <text evidence="2 6">Belongs to the drug/metabolite transporter (DMT) superfamily. Plant drug/metabolite exporter (P-DME) (TC 2.A.7.4) family.</text>
</comment>
<organism evidence="8 9">
    <name type="scientific">Corchorus olitorius</name>
    <dbReference type="NCBI Taxonomy" id="93759"/>
    <lineage>
        <taxon>Eukaryota</taxon>
        <taxon>Viridiplantae</taxon>
        <taxon>Streptophyta</taxon>
        <taxon>Embryophyta</taxon>
        <taxon>Tracheophyta</taxon>
        <taxon>Spermatophyta</taxon>
        <taxon>Magnoliopsida</taxon>
        <taxon>eudicotyledons</taxon>
        <taxon>Gunneridae</taxon>
        <taxon>Pentapetalae</taxon>
        <taxon>rosids</taxon>
        <taxon>malvids</taxon>
        <taxon>Malvales</taxon>
        <taxon>Malvaceae</taxon>
        <taxon>Grewioideae</taxon>
        <taxon>Apeibeae</taxon>
        <taxon>Corchorus</taxon>
    </lineage>
</organism>
<protein>
    <recommendedName>
        <fullName evidence="6">WAT1-related protein</fullName>
    </recommendedName>
</protein>
<dbReference type="GO" id="GO:0022857">
    <property type="term" value="F:transmembrane transporter activity"/>
    <property type="evidence" value="ECO:0007669"/>
    <property type="project" value="InterPro"/>
</dbReference>
<dbReference type="EMBL" id="AWUE01016647">
    <property type="protein sequence ID" value="OMO89909.1"/>
    <property type="molecule type" value="Genomic_DNA"/>
</dbReference>
<feature type="transmembrane region" description="Helical" evidence="6">
    <location>
        <begin position="7"/>
        <end position="25"/>
    </location>
</feature>
<proteinExistence type="inferred from homology"/>
<comment type="subcellular location">
    <subcellularLocation>
        <location evidence="1 6">Membrane</location>
        <topology evidence="1 6">Multi-pass membrane protein</topology>
    </subcellularLocation>
</comment>
<feature type="domain" description="EamA" evidence="7">
    <location>
        <begin position="10"/>
        <end position="118"/>
    </location>
</feature>
<evidence type="ECO:0000256" key="6">
    <source>
        <dbReference type="RuleBase" id="RU363077"/>
    </source>
</evidence>
<dbReference type="AlphaFoldDB" id="A0A1R3J4Z2"/>
<dbReference type="OrthoDB" id="1728340at2759"/>
<keyword evidence="4 6" id="KW-1133">Transmembrane helix</keyword>
<gene>
    <name evidence="8" type="ORF">COLO4_19532</name>
</gene>
<dbReference type="InterPro" id="IPR030184">
    <property type="entry name" value="WAT1-related"/>
</dbReference>
<evidence type="ECO:0000313" key="8">
    <source>
        <dbReference type="EMBL" id="OMO89909.1"/>
    </source>
</evidence>
<keyword evidence="3 6" id="KW-0812">Transmembrane</keyword>
<sequence length="139" mass="15175">MGKEIALPMLGMVMAEFAQVGLMILSKAAMAQGMSSLIFIFYSNALASLILLPSSFLFHRSERPPLTFSILCWLFLLGLLGLFAQIFGYAGIYYSSPTLATAMLNLVPGLTFILAVAFRLFSPLCIVLLSFLLKLNLIA</sequence>
<dbReference type="InterPro" id="IPR000620">
    <property type="entry name" value="EamA_dom"/>
</dbReference>
<keyword evidence="9" id="KW-1185">Reference proteome</keyword>